<dbReference type="GO" id="GO:0003735">
    <property type="term" value="F:structural constituent of ribosome"/>
    <property type="evidence" value="ECO:0007669"/>
    <property type="project" value="TreeGrafter"/>
</dbReference>
<dbReference type="GO" id="GO:0004525">
    <property type="term" value="F:ribonuclease III activity"/>
    <property type="evidence" value="ECO:0007669"/>
    <property type="project" value="InterPro"/>
</dbReference>
<accession>D5GDR2</accession>
<feature type="region of interest" description="Disordered" evidence="8">
    <location>
        <begin position="21"/>
        <end position="108"/>
    </location>
</feature>
<evidence type="ECO:0000256" key="6">
    <source>
        <dbReference type="ARBA" id="ARBA00024034"/>
    </source>
</evidence>
<dbReference type="PANTHER" id="PTHR11207:SF32">
    <property type="entry name" value="LARGE RIBOSOMAL SUBUNIT PROTEIN ML44"/>
    <property type="match status" value="1"/>
</dbReference>
<evidence type="ECO:0000256" key="1">
    <source>
        <dbReference type="ARBA" id="ARBA00004173"/>
    </source>
</evidence>
<dbReference type="GO" id="GO:0006396">
    <property type="term" value="P:RNA processing"/>
    <property type="evidence" value="ECO:0007669"/>
    <property type="project" value="InterPro"/>
</dbReference>
<comment type="subcellular location">
    <subcellularLocation>
        <location evidence="1">Mitochondrion</location>
    </subcellularLocation>
</comment>
<keyword evidence="3" id="KW-0689">Ribosomal protein</keyword>
<dbReference type="Pfam" id="PF00636">
    <property type="entry name" value="Ribonuclease_3"/>
    <property type="match status" value="1"/>
</dbReference>
<evidence type="ECO:0000256" key="4">
    <source>
        <dbReference type="ARBA" id="ARBA00023128"/>
    </source>
</evidence>
<proteinExistence type="inferred from homology"/>
<keyword evidence="4" id="KW-0496">Mitochondrion</keyword>
<dbReference type="PANTHER" id="PTHR11207">
    <property type="entry name" value="RIBONUCLEASE III"/>
    <property type="match status" value="1"/>
</dbReference>
<protein>
    <recommendedName>
        <fullName evidence="7">Large ribosomal subunit protein mL44</fullName>
    </recommendedName>
</protein>
<name>D5GDR2_TUBMM</name>
<evidence type="ECO:0000313" key="11">
    <source>
        <dbReference type="Proteomes" id="UP000006911"/>
    </source>
</evidence>
<dbReference type="eggNOG" id="KOG3769">
    <property type="taxonomic scope" value="Eukaryota"/>
</dbReference>
<evidence type="ECO:0000259" key="9">
    <source>
        <dbReference type="PROSITE" id="PS50142"/>
    </source>
</evidence>
<sequence length="398" mass="43534">MKRMRCAGLLRDQLLPIRHPSARMFPPHHIRRTPHFTATTTTTTTTNPRPLSTSTRNRNSATTTAPAPVETSNPNPPATTSPEPPQPSSSPPPPQTAPTTLPPCRSPTTSAKLAALHARLSLHPKFPVQTLARALIHPSADPNPLFNNRSLTTLGSALINYYATEWLLCTYPRLPAEVLRAALSAYVGAKALASMGREWGVESAFEPRADVDAGLLQFKRLPPGPEVEASGYKWWQEKGERWTNGVPEEEATASFVTSTFAGVYLHEGVGPVKQFFRQHVLSRKLDIDKLFNFVQPTRELSSLCSREGFEPPIARHISETGRRSIAPVFVVGVYSGLEKIGEGHGGSMNEARIRAAVNALKGWYLYSPAPQVDLPSKTDDDPHAPFRPAVIDVGEVIV</sequence>
<reference evidence="10 11" key="1">
    <citation type="journal article" date="2010" name="Nature">
        <title>Perigord black truffle genome uncovers evolutionary origins and mechanisms of symbiosis.</title>
        <authorList>
            <person name="Martin F."/>
            <person name="Kohler A."/>
            <person name="Murat C."/>
            <person name="Balestrini R."/>
            <person name="Coutinho P.M."/>
            <person name="Jaillon O."/>
            <person name="Montanini B."/>
            <person name="Morin E."/>
            <person name="Noel B."/>
            <person name="Percudani R."/>
            <person name="Porcel B."/>
            <person name="Rubini A."/>
            <person name="Amicucci A."/>
            <person name="Amselem J."/>
            <person name="Anthouard V."/>
            <person name="Arcioni S."/>
            <person name="Artiguenave F."/>
            <person name="Aury J.M."/>
            <person name="Ballario P."/>
            <person name="Bolchi A."/>
            <person name="Brenna A."/>
            <person name="Brun A."/>
            <person name="Buee M."/>
            <person name="Cantarel B."/>
            <person name="Chevalier G."/>
            <person name="Couloux A."/>
            <person name="Da Silva C."/>
            <person name="Denoeud F."/>
            <person name="Duplessis S."/>
            <person name="Ghignone S."/>
            <person name="Hilselberger B."/>
            <person name="Iotti M."/>
            <person name="Marcais B."/>
            <person name="Mello A."/>
            <person name="Miranda M."/>
            <person name="Pacioni G."/>
            <person name="Quesneville H."/>
            <person name="Riccioni C."/>
            <person name="Ruotolo R."/>
            <person name="Splivallo R."/>
            <person name="Stocchi V."/>
            <person name="Tisserant E."/>
            <person name="Viscomi A.R."/>
            <person name="Zambonelli A."/>
            <person name="Zampieri E."/>
            <person name="Henrissat B."/>
            <person name="Lebrun M.H."/>
            <person name="Paolocci F."/>
            <person name="Bonfante P."/>
            <person name="Ottonello S."/>
            <person name="Wincker P."/>
        </authorList>
    </citation>
    <scope>NUCLEOTIDE SEQUENCE [LARGE SCALE GENOMIC DNA]</scope>
    <source>
        <strain evidence="10 11">Mel28</strain>
    </source>
</reference>
<dbReference type="EMBL" id="FN430153">
    <property type="protein sequence ID" value="CAZ82655.1"/>
    <property type="molecule type" value="Genomic_DNA"/>
</dbReference>
<evidence type="ECO:0000256" key="5">
    <source>
        <dbReference type="ARBA" id="ARBA00023274"/>
    </source>
</evidence>
<dbReference type="CDD" id="cd00593">
    <property type="entry name" value="RIBOc"/>
    <property type="match status" value="1"/>
</dbReference>
<dbReference type="SMART" id="SM00358">
    <property type="entry name" value="DSRM"/>
    <property type="match status" value="1"/>
</dbReference>
<dbReference type="CDD" id="cd19873">
    <property type="entry name" value="DSRM_MRPL3_like"/>
    <property type="match status" value="1"/>
</dbReference>
<dbReference type="AlphaFoldDB" id="D5GDR2"/>
<feature type="compositionally biased region" description="Low complexity" evidence="8">
    <location>
        <begin position="35"/>
        <end position="73"/>
    </location>
</feature>
<dbReference type="Proteomes" id="UP000006911">
    <property type="component" value="Unassembled WGS sequence"/>
</dbReference>
<dbReference type="Gene3D" id="3.30.160.20">
    <property type="match status" value="1"/>
</dbReference>
<dbReference type="InterPro" id="IPR000999">
    <property type="entry name" value="RNase_III_dom"/>
</dbReference>
<dbReference type="GeneID" id="9181660"/>
<dbReference type="InterPro" id="IPR036389">
    <property type="entry name" value="RNase_III_sf"/>
</dbReference>
<dbReference type="SMART" id="SM00535">
    <property type="entry name" value="RIBOc"/>
    <property type="match status" value="1"/>
</dbReference>
<dbReference type="RefSeq" id="XP_002838464.1">
    <property type="nucleotide sequence ID" value="XM_002838418.1"/>
</dbReference>
<dbReference type="FunCoup" id="D5GDR2">
    <property type="interactions" value="377"/>
</dbReference>
<dbReference type="OMA" id="YLYSPGN"/>
<dbReference type="Gene3D" id="1.10.1520.10">
    <property type="entry name" value="Ribonuclease III domain"/>
    <property type="match status" value="1"/>
</dbReference>
<keyword evidence="5" id="KW-0687">Ribonucleoprotein</keyword>
<dbReference type="KEGG" id="tml:GSTUM_00006233001"/>
<evidence type="ECO:0000256" key="2">
    <source>
        <dbReference type="ARBA" id="ARBA00022884"/>
    </source>
</evidence>
<dbReference type="InterPro" id="IPR014720">
    <property type="entry name" value="dsRBD_dom"/>
</dbReference>
<organism evidence="10 11">
    <name type="scientific">Tuber melanosporum (strain Mel28)</name>
    <name type="common">Perigord black truffle</name>
    <dbReference type="NCBI Taxonomy" id="656061"/>
    <lineage>
        <taxon>Eukaryota</taxon>
        <taxon>Fungi</taxon>
        <taxon>Dikarya</taxon>
        <taxon>Ascomycota</taxon>
        <taxon>Pezizomycotina</taxon>
        <taxon>Pezizomycetes</taxon>
        <taxon>Pezizales</taxon>
        <taxon>Tuberaceae</taxon>
        <taxon>Tuber</taxon>
    </lineage>
</organism>
<dbReference type="Pfam" id="PF22892">
    <property type="entry name" value="DSRM_MRPL44"/>
    <property type="match status" value="1"/>
</dbReference>
<evidence type="ECO:0000256" key="3">
    <source>
        <dbReference type="ARBA" id="ARBA00022980"/>
    </source>
</evidence>
<dbReference type="STRING" id="656061.D5GDR2"/>
<dbReference type="InterPro" id="IPR044444">
    <property type="entry name" value="Ribosomal_mL44_DSRM_metazoa"/>
</dbReference>
<dbReference type="InterPro" id="IPR044443">
    <property type="entry name" value="Ribosomal_mL44_DSRM_fung"/>
</dbReference>
<feature type="domain" description="RNase III" evidence="9">
    <location>
        <begin position="113"/>
        <end position="268"/>
    </location>
</feature>
<comment type="similarity">
    <text evidence="6">Belongs to the ribonuclease III family. Mitochondrion-specific ribosomal protein mL44 subfamily.</text>
</comment>
<keyword evidence="11" id="KW-1185">Reference proteome</keyword>
<dbReference type="SUPFAM" id="SSF54768">
    <property type="entry name" value="dsRNA-binding domain-like"/>
    <property type="match status" value="1"/>
</dbReference>
<gene>
    <name evidence="10" type="ORF">GSTUM_00006233001</name>
</gene>
<dbReference type="HOGENOM" id="CLU_034765_3_0_1"/>
<dbReference type="PROSITE" id="PS50142">
    <property type="entry name" value="RNASE_3_2"/>
    <property type="match status" value="1"/>
</dbReference>
<keyword evidence="2" id="KW-0694">RNA-binding</keyword>
<dbReference type="GO" id="GO:0003725">
    <property type="term" value="F:double-stranded RNA binding"/>
    <property type="evidence" value="ECO:0007669"/>
    <property type="project" value="InterPro"/>
</dbReference>
<evidence type="ECO:0000256" key="8">
    <source>
        <dbReference type="SAM" id="MobiDB-lite"/>
    </source>
</evidence>
<dbReference type="InParanoid" id="D5GDR2"/>
<dbReference type="GO" id="GO:0005739">
    <property type="term" value="C:mitochondrion"/>
    <property type="evidence" value="ECO:0007669"/>
    <property type="project" value="TreeGrafter"/>
</dbReference>
<dbReference type="SUPFAM" id="SSF69065">
    <property type="entry name" value="RNase III domain-like"/>
    <property type="match status" value="1"/>
</dbReference>
<evidence type="ECO:0000256" key="7">
    <source>
        <dbReference type="ARBA" id="ARBA00035187"/>
    </source>
</evidence>
<feature type="compositionally biased region" description="Pro residues" evidence="8">
    <location>
        <begin position="74"/>
        <end position="105"/>
    </location>
</feature>
<evidence type="ECO:0000313" key="10">
    <source>
        <dbReference type="EMBL" id="CAZ82655.1"/>
    </source>
</evidence>